<name>A0A699HRK4_TANCI</name>
<dbReference type="EMBL" id="BKCJ010203618">
    <property type="protein sequence ID" value="GEY72392.1"/>
    <property type="molecule type" value="Genomic_DNA"/>
</dbReference>
<comment type="caution">
    <text evidence="1">The sequence shown here is derived from an EMBL/GenBank/DDBJ whole genome shotgun (WGS) entry which is preliminary data.</text>
</comment>
<sequence length="239" mass="26641">MKKTAKYVKGNSNLGKVSFVYTNHSSSNEYSSRRKNVHSKWILKSLGKSLVSIEGNENSQNTVSRIPTASKHSTKDDFVNRFLLRDVFKLLDVEQGMDSIIFGSIIAIHEDEVRKVNVVRLSDDPDIIDSLIVSATLSKPEDEATSTKLLSITPLLFFSFEDLESQTDENTTPANAFKIIATSPHEKAQNLKRASVEDPSSECSKTKRKLVDVQVVENSGSEFSKTKCKILQVKIDKGE</sequence>
<accession>A0A699HRK4</accession>
<dbReference type="AlphaFoldDB" id="A0A699HRK4"/>
<gene>
    <name evidence="1" type="ORF">Tci_444366</name>
</gene>
<evidence type="ECO:0000313" key="1">
    <source>
        <dbReference type="EMBL" id="GEY72392.1"/>
    </source>
</evidence>
<organism evidence="1">
    <name type="scientific">Tanacetum cinerariifolium</name>
    <name type="common">Dalmatian daisy</name>
    <name type="synonym">Chrysanthemum cinerariifolium</name>
    <dbReference type="NCBI Taxonomy" id="118510"/>
    <lineage>
        <taxon>Eukaryota</taxon>
        <taxon>Viridiplantae</taxon>
        <taxon>Streptophyta</taxon>
        <taxon>Embryophyta</taxon>
        <taxon>Tracheophyta</taxon>
        <taxon>Spermatophyta</taxon>
        <taxon>Magnoliopsida</taxon>
        <taxon>eudicotyledons</taxon>
        <taxon>Gunneridae</taxon>
        <taxon>Pentapetalae</taxon>
        <taxon>asterids</taxon>
        <taxon>campanulids</taxon>
        <taxon>Asterales</taxon>
        <taxon>Asteraceae</taxon>
        <taxon>Asteroideae</taxon>
        <taxon>Anthemideae</taxon>
        <taxon>Anthemidinae</taxon>
        <taxon>Tanacetum</taxon>
    </lineage>
</organism>
<reference evidence="1" key="1">
    <citation type="journal article" date="2019" name="Sci. Rep.">
        <title>Draft genome of Tanacetum cinerariifolium, the natural source of mosquito coil.</title>
        <authorList>
            <person name="Yamashiro T."/>
            <person name="Shiraishi A."/>
            <person name="Satake H."/>
            <person name="Nakayama K."/>
        </authorList>
    </citation>
    <scope>NUCLEOTIDE SEQUENCE</scope>
</reference>
<proteinExistence type="predicted"/>
<protein>
    <submittedName>
        <fullName evidence="1">Nucleic acid-binding, OB-fold protein</fullName>
    </submittedName>
</protein>